<dbReference type="Pfam" id="PF03456">
    <property type="entry name" value="uDENN"/>
    <property type="match status" value="1"/>
</dbReference>
<dbReference type="PROSITE" id="PS50082">
    <property type="entry name" value="WD_REPEATS_2"/>
    <property type="match status" value="1"/>
</dbReference>
<dbReference type="InterPro" id="IPR051696">
    <property type="entry name" value="DENN_Domain_GEFs"/>
</dbReference>
<dbReference type="Gene3D" id="3.30.450.200">
    <property type="match status" value="1"/>
</dbReference>
<dbReference type="InterPro" id="IPR043153">
    <property type="entry name" value="DENN_C"/>
</dbReference>
<dbReference type="InterPro" id="IPR001680">
    <property type="entry name" value="WD40_rpt"/>
</dbReference>
<dbReference type="GO" id="GO:0005737">
    <property type="term" value="C:cytoplasm"/>
    <property type="evidence" value="ECO:0007669"/>
    <property type="project" value="UniProtKB-ARBA"/>
</dbReference>
<accession>A0ABD0JTS0</accession>
<dbReference type="InterPro" id="IPR036322">
    <property type="entry name" value="WD40_repeat_dom_sf"/>
</dbReference>
<dbReference type="InterPro" id="IPR057977">
    <property type="entry name" value="TPR_DENND3"/>
</dbReference>
<dbReference type="Pfam" id="PF02141">
    <property type="entry name" value="DENN"/>
    <property type="match status" value="1"/>
</dbReference>
<dbReference type="InterPro" id="IPR001194">
    <property type="entry name" value="cDENN_dom"/>
</dbReference>
<dbReference type="EMBL" id="JACVVK020000335">
    <property type="protein sequence ID" value="KAK7478037.1"/>
    <property type="molecule type" value="Genomic_DNA"/>
</dbReference>
<dbReference type="SUPFAM" id="SSF50978">
    <property type="entry name" value="WD40 repeat-like"/>
    <property type="match status" value="1"/>
</dbReference>
<reference evidence="4 5" key="1">
    <citation type="journal article" date="2023" name="Sci. Data">
        <title>Genome assembly of the Korean intertidal mud-creeper Batillaria attramentaria.</title>
        <authorList>
            <person name="Patra A.K."/>
            <person name="Ho P.T."/>
            <person name="Jun S."/>
            <person name="Lee S.J."/>
            <person name="Kim Y."/>
            <person name="Won Y.J."/>
        </authorList>
    </citation>
    <scope>NUCLEOTIDE SEQUENCE [LARGE SCALE GENOMIC DNA]</scope>
    <source>
        <strain evidence="4">Wonlab-2016</strain>
    </source>
</reference>
<dbReference type="SMART" id="SM00800">
    <property type="entry name" value="uDENN"/>
    <property type="match status" value="1"/>
</dbReference>
<evidence type="ECO:0000256" key="2">
    <source>
        <dbReference type="SAM" id="MobiDB-lite"/>
    </source>
</evidence>
<dbReference type="InterPro" id="IPR015943">
    <property type="entry name" value="WD40/YVTN_repeat-like_dom_sf"/>
</dbReference>
<feature type="domain" description="UDENN" evidence="3">
    <location>
        <begin position="130"/>
        <end position="569"/>
    </location>
</feature>
<dbReference type="SMART" id="SM00801">
    <property type="entry name" value="dDENN"/>
    <property type="match status" value="1"/>
</dbReference>
<comment type="caution">
    <text evidence="4">The sequence shown here is derived from an EMBL/GenBank/DDBJ whole genome shotgun (WGS) entry which is preliminary data.</text>
</comment>
<dbReference type="GO" id="GO:0005085">
    <property type="term" value="F:guanyl-nucleotide exchange factor activity"/>
    <property type="evidence" value="ECO:0007669"/>
    <property type="project" value="UniProtKB-ARBA"/>
</dbReference>
<dbReference type="Pfam" id="PF00400">
    <property type="entry name" value="WD40"/>
    <property type="match status" value="2"/>
</dbReference>
<dbReference type="InterPro" id="IPR005112">
    <property type="entry name" value="dDENN_dom"/>
</dbReference>
<dbReference type="SMART" id="SM00799">
    <property type="entry name" value="DENN"/>
    <property type="match status" value="1"/>
</dbReference>
<sequence>MDGGEERMRGKPRNSIVMANRFAELMLVVGIDDNTGLVPMHGKGLEISEEGLSSIFFQNYEAHVLAAVSSTKALYFQPYLIEDPNYPPSEHSARPSQLFLRSNNHAKSSEAQHGRSHRSSGPHGARNLSVNPAMISHQLKKLDAGKNCFSMKGADLPISEDVIRSINTFCFPDHVKVYKERPEDLIHFLVLTDVSGNKTYATCITFYKPYIIERGSKSSLVFTLDLSNSEPTDKQIRCFFPQCCVVVSKYPYFYAMKELLSCMIGLVGRDMEEMYSFVKDFTFTMTMCPAPAAGNVIVEMSVSNLSVILFPAECPEKPVCDIPLHLVFLCFHADDVLRIFSAILMEQRIVFVSSNYALLTTIMESFLYFILPFRWRYTYVPILSASSLELLEAPGTFMMGCHTRHLEDVVDQVDGLVVVNVDEGTISVNSEFSHVERRSSVVNFMDEDKIPDLPAEPANHFKKICKRVKFQLELSDVQRPFYYNIEHERMFRMKKCLQFNAEISFAFLELMVNLFRGVMGVLRVEVRQFNKQTFLEGIAHADRPFYEKVLATDMFKTFIEDRLNEKVDFWVEHERLTSPWAKKAGGLLDSMSISARSKGQLRKPLRKQVSISTFDASHAPREFQTFRLPALNDPQSYVKNSIAQLSSVLEKCRDHQIRANYLYLRGMFYAAEGSTVLALEDLLSIQSANARLLPVELCRELLSTIPESEKEDILRRKGVNHIQELVRSSQEQTTGRRGFVDTVSIPQTDLGLEEFVETVSLLELATDYDTIQRLFVALYVDHYTLEMLRLEYEQNEKQCAILAVPDGFLKSDECVLRVSALIKTDFGNGRIALTDKRIFFLKDGSNACKEVAKLRNITQVERLQVHSFLNAVDALVIHDPGPFNAVDALVIHDPENKIKFTAWLKEERNFWYMLIEEMRAGKIVAEATKDFTAITQAIQNVLGKDEQTAHHSNLTQAADSLCYFTAYIGEDRHKLPRDTSQALQHRVDPNSGQRERKTVEVLLYTAGSTLSDNGSINSTGVPPRLWCGMGDGKVRVFDATNWQLEKTFVQTKGTVACLVAVGVSQVWAGSQGIFIIDTATITSNKTLTEHQDLVSDITITDTGRYAFSASVDGSIIKWEVQTLSVICSFCLDKNCFIRSLDLSDHSLWDLGLHLGGQFGRNTPTHFQIWAGCRRQGMIIVWDKKSAVVKTTHTLDCRGVSIMRHIDDKIWVGTKDGTMFIYKLATGKLWKTIKAHDDAVRALCSAESRYVMSGAGSKDGKVAIWSPRSSSIDNPSGPNPLDE</sequence>
<dbReference type="Pfam" id="PF03455">
    <property type="entry name" value="dDENN"/>
    <property type="match status" value="1"/>
</dbReference>
<evidence type="ECO:0000313" key="5">
    <source>
        <dbReference type="Proteomes" id="UP001519460"/>
    </source>
</evidence>
<dbReference type="InterPro" id="IPR037516">
    <property type="entry name" value="Tripartite_DENN"/>
</dbReference>
<dbReference type="Proteomes" id="UP001519460">
    <property type="component" value="Unassembled WGS sequence"/>
</dbReference>
<dbReference type="PROSITE" id="PS50211">
    <property type="entry name" value="DENN"/>
    <property type="match status" value="1"/>
</dbReference>
<organism evidence="4 5">
    <name type="scientific">Batillaria attramentaria</name>
    <dbReference type="NCBI Taxonomy" id="370345"/>
    <lineage>
        <taxon>Eukaryota</taxon>
        <taxon>Metazoa</taxon>
        <taxon>Spiralia</taxon>
        <taxon>Lophotrochozoa</taxon>
        <taxon>Mollusca</taxon>
        <taxon>Gastropoda</taxon>
        <taxon>Caenogastropoda</taxon>
        <taxon>Sorbeoconcha</taxon>
        <taxon>Cerithioidea</taxon>
        <taxon>Batillariidae</taxon>
        <taxon>Batillaria</taxon>
    </lineage>
</organism>
<dbReference type="Gene3D" id="2.130.10.10">
    <property type="entry name" value="YVTN repeat-like/Quinoprotein amine dehydrogenase"/>
    <property type="match status" value="2"/>
</dbReference>
<feature type="repeat" description="WD" evidence="1">
    <location>
        <begin position="1087"/>
        <end position="1128"/>
    </location>
</feature>
<evidence type="ECO:0000313" key="4">
    <source>
        <dbReference type="EMBL" id="KAK7478037.1"/>
    </source>
</evidence>
<dbReference type="PANTHER" id="PTHR12296">
    <property type="entry name" value="DENN DOMAIN-CONTAINING PROTEIN 4"/>
    <property type="match status" value="1"/>
</dbReference>
<name>A0ABD0JTS0_9CAEN</name>
<dbReference type="PANTHER" id="PTHR12296:SF21">
    <property type="entry name" value="DENN DOMAIN-CONTAINING PROTEIN 3"/>
    <property type="match status" value="1"/>
</dbReference>
<dbReference type="Pfam" id="PF25570">
    <property type="entry name" value="TPR_DENND3"/>
    <property type="match status" value="1"/>
</dbReference>
<proteinExistence type="predicted"/>
<evidence type="ECO:0000256" key="1">
    <source>
        <dbReference type="PROSITE-ProRule" id="PRU00221"/>
    </source>
</evidence>
<dbReference type="Gene3D" id="3.40.50.11500">
    <property type="match status" value="1"/>
</dbReference>
<feature type="region of interest" description="Disordered" evidence="2">
    <location>
        <begin position="105"/>
        <end position="127"/>
    </location>
</feature>
<evidence type="ECO:0000259" key="3">
    <source>
        <dbReference type="PROSITE" id="PS50211"/>
    </source>
</evidence>
<dbReference type="PROSITE" id="PS50294">
    <property type="entry name" value="WD_REPEATS_REGION"/>
    <property type="match status" value="1"/>
</dbReference>
<dbReference type="SMART" id="SM00320">
    <property type="entry name" value="WD40"/>
    <property type="match status" value="3"/>
</dbReference>
<gene>
    <name evidence="4" type="ORF">BaRGS_00030713</name>
</gene>
<keyword evidence="5" id="KW-1185">Reference proteome</keyword>
<keyword evidence="1" id="KW-0853">WD repeat</keyword>
<dbReference type="InterPro" id="IPR005113">
    <property type="entry name" value="uDENN_dom"/>
</dbReference>
<protein>
    <recommendedName>
        <fullName evidence="3">UDENN domain-containing protein</fullName>
    </recommendedName>
</protein>